<dbReference type="InterPro" id="IPR008932">
    <property type="entry name" value="Ribosomal_bL12_oligo"/>
</dbReference>
<proteinExistence type="inferred from homology"/>
<dbReference type="CDD" id="cd00387">
    <property type="entry name" value="Ribosomal_L7_L12"/>
    <property type="match status" value="1"/>
</dbReference>
<dbReference type="GO" id="GO:0005737">
    <property type="term" value="C:cytoplasm"/>
    <property type="evidence" value="ECO:0007669"/>
    <property type="project" value="UniProtKB-ARBA"/>
</dbReference>
<dbReference type="Pfam" id="PF16320">
    <property type="entry name" value="Ribosomal_L12_N"/>
    <property type="match status" value="1"/>
</dbReference>
<evidence type="ECO:0000259" key="5">
    <source>
        <dbReference type="Pfam" id="PF00542"/>
    </source>
</evidence>
<protein>
    <recommendedName>
        <fullName evidence="8">Ribosomal protein L7/L12 C-terminal domain-containing protein</fullName>
    </recommendedName>
</protein>
<dbReference type="GO" id="GO:0006412">
    <property type="term" value="P:translation"/>
    <property type="evidence" value="ECO:0007669"/>
    <property type="project" value="InterPro"/>
</dbReference>
<dbReference type="GO" id="GO:1990904">
    <property type="term" value="C:ribonucleoprotein complex"/>
    <property type="evidence" value="ECO:0007669"/>
    <property type="project" value="UniProtKB-KW"/>
</dbReference>
<dbReference type="SUPFAM" id="SSF54736">
    <property type="entry name" value="ClpS-like"/>
    <property type="match status" value="1"/>
</dbReference>
<dbReference type="FunFam" id="3.30.1390.10:FF:000001">
    <property type="entry name" value="50S ribosomal protein L7/L12"/>
    <property type="match status" value="1"/>
</dbReference>
<dbReference type="AlphaFoldDB" id="A0A7S4B316"/>
<keyword evidence="2" id="KW-0689">Ribosomal protein</keyword>
<accession>A0A7S4B316</accession>
<dbReference type="NCBIfam" id="TIGR00855">
    <property type="entry name" value="L12"/>
    <property type="match status" value="1"/>
</dbReference>
<dbReference type="Gene3D" id="1.20.5.710">
    <property type="entry name" value="Single helix bin"/>
    <property type="match status" value="1"/>
</dbReference>
<dbReference type="EMBL" id="HBIZ01008296">
    <property type="protein sequence ID" value="CAE0752222.1"/>
    <property type="molecule type" value="Transcribed_RNA"/>
</dbReference>
<feature type="domain" description="Large ribosomal subunit protein bL12 oligomerization" evidence="6">
    <location>
        <begin position="83"/>
        <end position="132"/>
    </location>
</feature>
<evidence type="ECO:0008006" key="8">
    <source>
        <dbReference type="Google" id="ProtNLM"/>
    </source>
</evidence>
<dbReference type="SUPFAM" id="SSF48300">
    <property type="entry name" value="Ribosomal protein L7/12, oligomerisation (N-terminal) domain"/>
    <property type="match status" value="1"/>
</dbReference>
<dbReference type="GO" id="GO:0005840">
    <property type="term" value="C:ribosome"/>
    <property type="evidence" value="ECO:0007669"/>
    <property type="project" value="UniProtKB-KW"/>
</dbReference>
<evidence type="ECO:0000256" key="1">
    <source>
        <dbReference type="ARBA" id="ARBA00007197"/>
    </source>
</evidence>
<evidence type="ECO:0000256" key="3">
    <source>
        <dbReference type="ARBA" id="ARBA00023274"/>
    </source>
</evidence>
<dbReference type="InterPro" id="IPR000206">
    <property type="entry name" value="Ribosomal_bL12"/>
</dbReference>
<dbReference type="PANTHER" id="PTHR45987:SF4">
    <property type="entry name" value="LARGE RIBOSOMAL SUBUNIT PROTEIN BL12M"/>
    <property type="match status" value="1"/>
</dbReference>
<feature type="region of interest" description="Disordered" evidence="4">
    <location>
        <begin position="61"/>
        <end position="80"/>
    </location>
</feature>
<gene>
    <name evidence="7" type="ORF">PCAR00345_LOCUS4807</name>
</gene>
<keyword evidence="3" id="KW-0687">Ribonucleoprotein</keyword>
<feature type="domain" description="Large ribosomal subunit protein bL12 C-terminal" evidence="5">
    <location>
        <begin position="146"/>
        <end position="212"/>
    </location>
</feature>
<evidence type="ECO:0000313" key="7">
    <source>
        <dbReference type="EMBL" id="CAE0752222.1"/>
    </source>
</evidence>
<dbReference type="HAMAP" id="MF_00368">
    <property type="entry name" value="Ribosomal_bL12"/>
    <property type="match status" value="1"/>
</dbReference>
<dbReference type="Pfam" id="PF00542">
    <property type="entry name" value="Ribosomal_L12"/>
    <property type="match status" value="1"/>
</dbReference>
<dbReference type="InterPro" id="IPR014719">
    <property type="entry name" value="Ribosomal_bL12_C/ClpS-like"/>
</dbReference>
<dbReference type="GO" id="GO:0003729">
    <property type="term" value="F:mRNA binding"/>
    <property type="evidence" value="ECO:0007669"/>
    <property type="project" value="TreeGrafter"/>
</dbReference>
<dbReference type="PANTHER" id="PTHR45987">
    <property type="entry name" value="39S RIBOSOMAL PROTEIN L12"/>
    <property type="match status" value="1"/>
</dbReference>
<evidence type="ECO:0000256" key="2">
    <source>
        <dbReference type="ARBA" id="ARBA00022980"/>
    </source>
</evidence>
<evidence type="ECO:0000259" key="6">
    <source>
        <dbReference type="Pfam" id="PF16320"/>
    </source>
</evidence>
<comment type="similarity">
    <text evidence="1">Belongs to the bacterial ribosomal protein bL12 family.</text>
</comment>
<dbReference type="InterPro" id="IPR036235">
    <property type="entry name" value="Ribosomal_bL12_oligo_N_sf"/>
</dbReference>
<organism evidence="7">
    <name type="scientific">Chrysotila carterae</name>
    <name type="common">Marine alga</name>
    <name type="synonym">Syracosphaera carterae</name>
    <dbReference type="NCBI Taxonomy" id="13221"/>
    <lineage>
        <taxon>Eukaryota</taxon>
        <taxon>Haptista</taxon>
        <taxon>Haptophyta</taxon>
        <taxon>Prymnesiophyceae</taxon>
        <taxon>Isochrysidales</taxon>
        <taxon>Isochrysidaceae</taxon>
        <taxon>Chrysotila</taxon>
    </lineage>
</organism>
<dbReference type="Gene3D" id="3.30.1390.10">
    <property type="match status" value="1"/>
</dbReference>
<reference evidence="7" key="1">
    <citation type="submission" date="2021-01" db="EMBL/GenBank/DDBJ databases">
        <authorList>
            <person name="Corre E."/>
            <person name="Pelletier E."/>
            <person name="Niang G."/>
            <person name="Scheremetjew M."/>
            <person name="Finn R."/>
            <person name="Kale V."/>
            <person name="Holt S."/>
            <person name="Cochrane G."/>
            <person name="Meng A."/>
            <person name="Brown T."/>
            <person name="Cohen L."/>
        </authorList>
    </citation>
    <scope>NUCLEOTIDE SEQUENCE</scope>
    <source>
        <strain evidence="7">CCMP645</strain>
    </source>
</reference>
<sequence>MMRLCPRSLLRAPTAAMRLSQHKVQLLQPTPSQMHTAPALLLRFPAMSTLRSSNLMRVHSAGDASNQRRHCSTDAPAAPASPKIQELVDQISSLTLLEAAELTDALKEKLGISSAMMMPMGGAPMAGGAAAAPAAEEAPVAEKTAFTVKLESFDASAKIKLIKEVRALTGLGLKEAKEMVEKTPVEVKKDIKKEEAETIKGKLEAAGGVVVVD</sequence>
<dbReference type="GO" id="GO:0003735">
    <property type="term" value="F:structural constituent of ribosome"/>
    <property type="evidence" value="ECO:0007669"/>
    <property type="project" value="InterPro"/>
</dbReference>
<name>A0A7S4B316_CHRCT</name>
<dbReference type="InterPro" id="IPR013823">
    <property type="entry name" value="Ribosomal_bL12_C"/>
</dbReference>
<evidence type="ECO:0000256" key="4">
    <source>
        <dbReference type="SAM" id="MobiDB-lite"/>
    </source>
</evidence>